<dbReference type="InterPro" id="IPR014284">
    <property type="entry name" value="RNA_pol_sigma-70_dom"/>
</dbReference>
<feature type="region of interest" description="Sigma-70 factor domain-3" evidence="6">
    <location>
        <begin position="524"/>
        <end position="600"/>
    </location>
</feature>
<dbReference type="PANTHER" id="PTHR30603:SF60">
    <property type="entry name" value="RNA POLYMERASE SIGMA FACTOR RPOD"/>
    <property type="match status" value="1"/>
</dbReference>
<feature type="compositionally biased region" description="Acidic residues" evidence="7">
    <location>
        <begin position="205"/>
        <end position="215"/>
    </location>
</feature>
<dbReference type="PROSITE" id="PS00715">
    <property type="entry name" value="SIGMA70_1"/>
    <property type="match status" value="1"/>
</dbReference>
<dbReference type="Gene3D" id="1.10.601.10">
    <property type="entry name" value="RNA Polymerase Primary Sigma Factor"/>
    <property type="match status" value="1"/>
</dbReference>
<dbReference type="InterPro" id="IPR007627">
    <property type="entry name" value="RNA_pol_sigma70_r2"/>
</dbReference>
<keyword evidence="11" id="KW-1185">Reference proteome</keyword>
<comment type="function">
    <text evidence="6">Sigma factors are initiation factors that promote the attachment of RNA polymerase to specific initiation sites and are then released. This sigma factor is the primary sigma factor during exponential growth.</text>
</comment>
<evidence type="ECO:0000313" key="11">
    <source>
        <dbReference type="Proteomes" id="UP000076609"/>
    </source>
</evidence>
<evidence type="ECO:0000256" key="2">
    <source>
        <dbReference type="ARBA" id="ARBA00023015"/>
    </source>
</evidence>
<dbReference type="Pfam" id="PF04542">
    <property type="entry name" value="Sigma70_r2"/>
    <property type="match status" value="1"/>
</dbReference>
<dbReference type="InterPro" id="IPR007624">
    <property type="entry name" value="RNA_pol_sigma70_r3"/>
</dbReference>
<dbReference type="InterPro" id="IPR000943">
    <property type="entry name" value="RNA_pol_sigma70"/>
</dbReference>
<sequence length="679" mass="76808">MAKANGGGDDTIDTGDAPLIDLNEGSIKKLVARAKKRGYITVDQLNEMLPQDQMTSEQIEDIMSALNDMGVNVVENEDAGEDGEGEERAKQDEDGDDDSSADQDDSAAAFEPVKKKETVDRTDDPVRMYLREMGAVELLSREGEIAIAKRIEAGRDTMIFGLCESPITFNAIIGWSTALNEGTMQLREILDLDAMLSKDPAPESLSDDEDADDNGEISSKNAGPSFKEEEEPEEASADEDEDGERRAPRPSDDDDEDNTLSLAQMEEQLKPQALEKFANITAIFKKFSKMQSQRLDAMAAGDGLNAAEERKYQKLREELTAEVESVQFHQAKIEYLVDQLYAYNRRLTALGGQMLRLAERHKVPRKAFLDSYVDHELDEQWLTSVATIDKKWKAFADNEGAAVDRIRTEIAEIAQQTGMALSEFRRIVNMVQKGEREARIAKKEMVEANLRLVISIAKKYTNRGLQFLDLIQEGNIGLMKAVDKFEYRRGYKFSTYATWWIRQAITRSIADQARTIRIPVHMIETINKLVRTSRQFLHEQGREPTPEEMAERLSMPLEKVRKVMKIAKEPISLETPIGDEEDSHLGDFIEDKNAIIPVDAAIQANLKETVTRVLASLTPREERVLRMRFGIGMNTDHTLEEVGQQFSVTRERIRQIEAKALRKLKHPSRSRKMRSFLDQ</sequence>
<accession>A0ABR5YGC3</accession>
<evidence type="ECO:0000256" key="1">
    <source>
        <dbReference type="ARBA" id="ARBA00022490"/>
    </source>
</evidence>
<feature type="region of interest" description="Disordered" evidence="7">
    <location>
        <begin position="77"/>
        <end position="119"/>
    </location>
</feature>
<dbReference type="NCBIfam" id="NF004208">
    <property type="entry name" value="PRK05658.1"/>
    <property type="match status" value="1"/>
</dbReference>
<dbReference type="InterPro" id="IPR028630">
    <property type="entry name" value="Sigma70_RpoD"/>
</dbReference>
<dbReference type="InterPro" id="IPR036388">
    <property type="entry name" value="WH-like_DNA-bd_sf"/>
</dbReference>
<evidence type="ECO:0000256" key="7">
    <source>
        <dbReference type="SAM" id="MobiDB-lite"/>
    </source>
</evidence>
<dbReference type="Pfam" id="PF00140">
    <property type="entry name" value="Sigma70_r1_2"/>
    <property type="match status" value="1"/>
</dbReference>
<feature type="compositionally biased region" description="Acidic residues" evidence="7">
    <location>
        <begin position="93"/>
        <end position="105"/>
    </location>
</feature>
<comment type="subunit">
    <text evidence="6">Interacts transiently with the RNA polymerase catalytic core.</text>
</comment>
<dbReference type="SUPFAM" id="SSF88946">
    <property type="entry name" value="Sigma2 domain of RNA polymerase sigma factors"/>
    <property type="match status" value="1"/>
</dbReference>
<dbReference type="Proteomes" id="UP000076609">
    <property type="component" value="Unassembled WGS sequence"/>
</dbReference>
<evidence type="ECO:0000256" key="4">
    <source>
        <dbReference type="ARBA" id="ARBA00023125"/>
    </source>
</evidence>
<dbReference type="SUPFAM" id="SSF88659">
    <property type="entry name" value="Sigma3 and sigma4 domains of RNA polymerase sigma factors"/>
    <property type="match status" value="2"/>
</dbReference>
<keyword evidence="4 6" id="KW-0238">DNA-binding</keyword>
<evidence type="ECO:0000259" key="9">
    <source>
        <dbReference type="PROSITE" id="PS00716"/>
    </source>
</evidence>
<feature type="region of interest" description="Sigma-70 factor domain-2" evidence="6">
    <location>
        <begin position="445"/>
        <end position="515"/>
    </location>
</feature>
<keyword evidence="1 6" id="KW-0963">Cytoplasm</keyword>
<comment type="similarity">
    <text evidence="6">Belongs to the sigma-70 factor family. RpoD/SigA subfamily.</text>
</comment>
<keyword evidence="5 6" id="KW-0804">Transcription</keyword>
<dbReference type="Gene3D" id="1.10.220.120">
    <property type="entry name" value="Sigma-70 factor, region 1.1"/>
    <property type="match status" value="1"/>
</dbReference>
<dbReference type="InterPro" id="IPR007631">
    <property type="entry name" value="RNA_pol_sigma_70_non-ess"/>
</dbReference>
<dbReference type="CDD" id="cd06171">
    <property type="entry name" value="Sigma70_r4"/>
    <property type="match status" value="1"/>
</dbReference>
<feature type="region of interest" description="Sigma-70 factor domain-4" evidence="6">
    <location>
        <begin position="613"/>
        <end position="666"/>
    </location>
</feature>
<keyword evidence="3 6" id="KW-0731">Sigma factor</keyword>
<dbReference type="InterPro" id="IPR013325">
    <property type="entry name" value="RNA_pol_sigma_r2"/>
</dbReference>
<dbReference type="Gene3D" id="1.10.10.10">
    <property type="entry name" value="Winged helix-like DNA-binding domain superfamily/Winged helix DNA-binding domain"/>
    <property type="match status" value="2"/>
</dbReference>
<feature type="DNA-binding region" description="H-T-H motif" evidence="6">
    <location>
        <begin position="639"/>
        <end position="658"/>
    </location>
</feature>
<dbReference type="EMBL" id="LQQO01000001">
    <property type="protein sequence ID" value="KZE18736.1"/>
    <property type="molecule type" value="Genomic_DNA"/>
</dbReference>
<feature type="domain" description="RNA polymerase sigma-70" evidence="9">
    <location>
        <begin position="638"/>
        <end position="664"/>
    </location>
</feature>
<organism evidence="10 11">
    <name type="scientific">Sphingomonas hankookensis</name>
    <dbReference type="NCBI Taxonomy" id="563996"/>
    <lineage>
        <taxon>Bacteria</taxon>
        <taxon>Pseudomonadati</taxon>
        <taxon>Pseudomonadota</taxon>
        <taxon>Alphaproteobacteria</taxon>
        <taxon>Sphingomonadales</taxon>
        <taxon>Sphingomonadaceae</taxon>
        <taxon>Sphingomonas</taxon>
    </lineage>
</organism>
<reference evidence="11" key="1">
    <citation type="submission" date="2016-01" db="EMBL/GenBank/DDBJ databases">
        <title>Draft genome of Chromobacterium sp. F49.</title>
        <authorList>
            <person name="Hong K.W."/>
        </authorList>
    </citation>
    <scope>NUCLEOTIDE SEQUENCE [LARGE SCALE GENOMIC DNA]</scope>
    <source>
        <strain evidence="11">CN3</strain>
    </source>
</reference>
<evidence type="ECO:0000313" key="10">
    <source>
        <dbReference type="EMBL" id="KZE18736.1"/>
    </source>
</evidence>
<dbReference type="InterPro" id="IPR050239">
    <property type="entry name" value="Sigma-70_RNA_pol_init_factors"/>
</dbReference>
<dbReference type="PROSITE" id="PS00716">
    <property type="entry name" value="SIGMA70_2"/>
    <property type="match status" value="1"/>
</dbReference>
<name>A0ABR5YGC3_9SPHN</name>
<dbReference type="InterPro" id="IPR042189">
    <property type="entry name" value="RNA_pol_sigma_70_r1_1_sf"/>
</dbReference>
<proteinExistence type="inferred from homology"/>
<gene>
    <name evidence="6" type="primary">rpoD</name>
    <name evidence="10" type="ORF">AVT10_01455</name>
</gene>
<dbReference type="RefSeq" id="WP_066687359.1">
    <property type="nucleotide sequence ID" value="NZ_CP117025.1"/>
</dbReference>
<dbReference type="Pfam" id="PF04545">
    <property type="entry name" value="Sigma70_r4"/>
    <property type="match status" value="1"/>
</dbReference>
<dbReference type="InterPro" id="IPR007630">
    <property type="entry name" value="RNA_pol_sigma70_r4"/>
</dbReference>
<dbReference type="NCBIfam" id="TIGR02393">
    <property type="entry name" value="RpoD_Cterm"/>
    <property type="match status" value="1"/>
</dbReference>
<dbReference type="NCBIfam" id="TIGR02937">
    <property type="entry name" value="sigma70-ECF"/>
    <property type="match status" value="1"/>
</dbReference>
<dbReference type="HAMAP" id="MF_00963">
    <property type="entry name" value="Sigma70_RpoD_SigA"/>
    <property type="match status" value="1"/>
</dbReference>
<evidence type="ECO:0000256" key="6">
    <source>
        <dbReference type="HAMAP-Rule" id="MF_00963"/>
    </source>
</evidence>
<dbReference type="InterPro" id="IPR012760">
    <property type="entry name" value="RNA_pol_sigma_RpoD_C"/>
</dbReference>
<feature type="short sequence motif" description="Interaction with polymerase core subunit RpoC" evidence="6">
    <location>
        <begin position="469"/>
        <end position="472"/>
    </location>
</feature>
<dbReference type="PANTHER" id="PTHR30603">
    <property type="entry name" value="RNA POLYMERASE SIGMA FACTOR RPO"/>
    <property type="match status" value="1"/>
</dbReference>
<feature type="compositionally biased region" description="Acidic residues" evidence="7">
    <location>
        <begin position="228"/>
        <end position="242"/>
    </location>
</feature>
<evidence type="ECO:0000256" key="3">
    <source>
        <dbReference type="ARBA" id="ARBA00023082"/>
    </source>
</evidence>
<dbReference type="Pfam" id="PF04546">
    <property type="entry name" value="Sigma70_ner"/>
    <property type="match status" value="1"/>
</dbReference>
<feature type="region of interest" description="Disordered" evidence="7">
    <location>
        <begin position="198"/>
        <end position="257"/>
    </location>
</feature>
<dbReference type="InterPro" id="IPR007127">
    <property type="entry name" value="RNA_pol_sigma_70_r1_1"/>
</dbReference>
<dbReference type="Pfam" id="PF03979">
    <property type="entry name" value="Sigma70_r1_1"/>
    <property type="match status" value="1"/>
</dbReference>
<evidence type="ECO:0000256" key="5">
    <source>
        <dbReference type="ARBA" id="ARBA00023163"/>
    </source>
</evidence>
<dbReference type="InterPro" id="IPR009042">
    <property type="entry name" value="RNA_pol_sigma70_r1_2"/>
</dbReference>
<comment type="subcellular location">
    <subcellularLocation>
        <location evidence="6">Cytoplasm</location>
    </subcellularLocation>
</comment>
<dbReference type="PRINTS" id="PR00046">
    <property type="entry name" value="SIGMA70FCT"/>
</dbReference>
<feature type="domain" description="RNA polymerase sigma-70" evidence="8">
    <location>
        <begin position="469"/>
        <end position="482"/>
    </location>
</feature>
<dbReference type="Pfam" id="PF04539">
    <property type="entry name" value="Sigma70_r3"/>
    <property type="match status" value="1"/>
</dbReference>
<comment type="caution">
    <text evidence="10">The sequence shown here is derived from an EMBL/GenBank/DDBJ whole genome shotgun (WGS) entry which is preliminary data.</text>
</comment>
<protein>
    <recommendedName>
        <fullName evidence="6">RNA polymerase sigma factor RpoD</fullName>
    </recommendedName>
    <alternativeName>
        <fullName evidence="6">Sigma-70</fullName>
    </alternativeName>
</protein>
<dbReference type="InterPro" id="IPR013324">
    <property type="entry name" value="RNA_pol_sigma_r3/r4-like"/>
</dbReference>
<evidence type="ECO:0000259" key="8">
    <source>
        <dbReference type="PROSITE" id="PS00715"/>
    </source>
</evidence>
<keyword evidence="2 6" id="KW-0805">Transcription regulation</keyword>